<dbReference type="SUPFAM" id="SSF55874">
    <property type="entry name" value="ATPase domain of HSP90 chaperone/DNA topoisomerase II/histidine kinase"/>
    <property type="match status" value="1"/>
</dbReference>
<dbReference type="Pfam" id="PF02518">
    <property type="entry name" value="HATPase_c"/>
    <property type="match status" value="1"/>
</dbReference>
<dbReference type="EMBL" id="JBITLV010000004">
    <property type="protein sequence ID" value="MFI7587939.1"/>
    <property type="molecule type" value="Genomic_DNA"/>
</dbReference>
<dbReference type="SMART" id="SM00387">
    <property type="entry name" value="HATPase_c"/>
    <property type="match status" value="1"/>
</dbReference>
<evidence type="ECO:0000256" key="3">
    <source>
        <dbReference type="ARBA" id="ARBA00012438"/>
    </source>
</evidence>
<dbReference type="InterPro" id="IPR029151">
    <property type="entry name" value="Sensor-like_sf"/>
</dbReference>
<keyword evidence="9" id="KW-0418">Kinase</keyword>
<evidence type="ECO:0000256" key="2">
    <source>
        <dbReference type="ARBA" id="ARBA00004651"/>
    </source>
</evidence>
<dbReference type="Proteomes" id="UP001612915">
    <property type="component" value="Unassembled WGS sequence"/>
</dbReference>
<evidence type="ECO:0000259" key="16">
    <source>
        <dbReference type="PROSITE" id="PS50112"/>
    </source>
</evidence>
<evidence type="ECO:0000259" key="15">
    <source>
        <dbReference type="PROSITE" id="PS50109"/>
    </source>
</evidence>
<keyword evidence="13 14" id="KW-0472">Membrane</keyword>
<evidence type="ECO:0000256" key="6">
    <source>
        <dbReference type="ARBA" id="ARBA00022679"/>
    </source>
</evidence>
<proteinExistence type="predicted"/>
<gene>
    <name evidence="17" type="ORF">ACIB24_12775</name>
</gene>
<dbReference type="InterPro" id="IPR016120">
    <property type="entry name" value="Sig_transdc_His_kin_SpoOB"/>
</dbReference>
<evidence type="ECO:0000256" key="9">
    <source>
        <dbReference type="ARBA" id="ARBA00022777"/>
    </source>
</evidence>
<dbReference type="RefSeq" id="WP_398280614.1">
    <property type="nucleotide sequence ID" value="NZ_JBITLV010000004.1"/>
</dbReference>
<keyword evidence="12" id="KW-0902">Two-component regulatory system</keyword>
<evidence type="ECO:0000256" key="7">
    <source>
        <dbReference type="ARBA" id="ARBA00022692"/>
    </source>
</evidence>
<dbReference type="InterPro" id="IPR033463">
    <property type="entry name" value="sCache_3"/>
</dbReference>
<keyword evidence="7 14" id="KW-0812">Transmembrane</keyword>
<keyword evidence="4" id="KW-1003">Cell membrane</keyword>
<evidence type="ECO:0000256" key="5">
    <source>
        <dbReference type="ARBA" id="ARBA00022553"/>
    </source>
</evidence>
<keyword evidence="18" id="KW-1185">Reference proteome</keyword>
<dbReference type="PROSITE" id="PS50109">
    <property type="entry name" value="HIS_KIN"/>
    <property type="match status" value="1"/>
</dbReference>
<evidence type="ECO:0000256" key="13">
    <source>
        <dbReference type="ARBA" id="ARBA00023136"/>
    </source>
</evidence>
<evidence type="ECO:0000256" key="14">
    <source>
        <dbReference type="SAM" id="Phobius"/>
    </source>
</evidence>
<keyword evidence="10 17" id="KW-0067">ATP-binding</keyword>
<keyword evidence="6" id="KW-0808">Transferase</keyword>
<protein>
    <recommendedName>
        <fullName evidence="3">histidine kinase</fullName>
        <ecNumber evidence="3">2.7.13.3</ecNumber>
    </recommendedName>
</protein>
<dbReference type="SUPFAM" id="SSF55785">
    <property type="entry name" value="PYP-like sensor domain (PAS domain)"/>
    <property type="match status" value="1"/>
</dbReference>
<comment type="subcellular location">
    <subcellularLocation>
        <location evidence="2">Cell membrane</location>
        <topology evidence="2">Multi-pass membrane protein</topology>
    </subcellularLocation>
</comment>
<comment type="catalytic activity">
    <reaction evidence="1">
        <text>ATP + protein L-histidine = ADP + protein N-phospho-L-histidine.</text>
        <dbReference type="EC" id="2.7.13.3"/>
    </reaction>
</comment>
<evidence type="ECO:0000256" key="12">
    <source>
        <dbReference type="ARBA" id="ARBA00023012"/>
    </source>
</evidence>
<evidence type="ECO:0000256" key="10">
    <source>
        <dbReference type="ARBA" id="ARBA00022840"/>
    </source>
</evidence>
<feature type="transmembrane region" description="Helical" evidence="14">
    <location>
        <begin position="173"/>
        <end position="193"/>
    </location>
</feature>
<accession>A0ABW8ANI4</accession>
<keyword evidence="5" id="KW-0597">Phosphoprotein</keyword>
<dbReference type="PANTHER" id="PTHR43547:SF10">
    <property type="entry name" value="SENSOR HISTIDINE KINASE DCUS"/>
    <property type="match status" value="1"/>
</dbReference>
<dbReference type="InterPro" id="IPR000014">
    <property type="entry name" value="PAS"/>
</dbReference>
<comment type="caution">
    <text evidence="17">The sequence shown here is derived from an EMBL/GenBank/DDBJ whole genome shotgun (WGS) entry which is preliminary data.</text>
</comment>
<dbReference type="EC" id="2.7.13.3" evidence="3"/>
<dbReference type="PROSITE" id="PS50112">
    <property type="entry name" value="PAS"/>
    <property type="match status" value="1"/>
</dbReference>
<organism evidence="17 18">
    <name type="scientific">Spongisporangium articulatum</name>
    <dbReference type="NCBI Taxonomy" id="3362603"/>
    <lineage>
        <taxon>Bacteria</taxon>
        <taxon>Bacillati</taxon>
        <taxon>Actinomycetota</taxon>
        <taxon>Actinomycetes</taxon>
        <taxon>Kineosporiales</taxon>
        <taxon>Kineosporiaceae</taxon>
        <taxon>Spongisporangium</taxon>
    </lineage>
</organism>
<evidence type="ECO:0000313" key="18">
    <source>
        <dbReference type="Proteomes" id="UP001612915"/>
    </source>
</evidence>
<sequence>MWWDPRRWSLARQVFALLTAAVLVLVTVAVATVLVQTRRTVTDAKRDEALAVAGSVAQSPDVLAALREPDPSAVLQPYAEAVRRRTGVSFVTIMTPAGIRYTHPNPNLIGQRFFGHTAPAVAGRDFTETYTGSLGPSVRAVVPVRDGGRVVALVSVGVTTRAVGREVRREVPALLAAGGLTLVVAGAGVWLLSRRLRRQTHGMSPPELTRLFEFYDAVLHSVREGLLIVDRDGTLRLANDEGRRLLGLSEADVGRPLRALDLPAPLLADLDPGPEAGPDAELIDVPRLTDERVLVVNRAAVRWQGRLLGHVVTLRDHTDLVQLSGELSTTRGLAEALRSQAHEAANRLHSVITLVELGQTERALEFATRELAAAQELTDQVVGGVRQPVLAALLLGKAAEAGERGVTLAFPDEFDVPDGAVDARDLVTVVGNLVDNGIEAALRGPGPRRVEVGAQLDDGRLRVRVANTGPALTPQDQDRMFARGWTTKDGDGHGLGLALVEQAVRRAGGVITVTSHEAGADDVSTTFEVDLPVRSAP</sequence>
<evidence type="ECO:0000256" key="8">
    <source>
        <dbReference type="ARBA" id="ARBA00022741"/>
    </source>
</evidence>
<feature type="domain" description="PAS" evidence="16">
    <location>
        <begin position="211"/>
        <end position="253"/>
    </location>
</feature>
<feature type="domain" description="Histidine kinase" evidence="15">
    <location>
        <begin position="339"/>
        <end position="535"/>
    </location>
</feature>
<evidence type="ECO:0000313" key="17">
    <source>
        <dbReference type="EMBL" id="MFI7587939.1"/>
    </source>
</evidence>
<dbReference type="Pfam" id="PF00989">
    <property type="entry name" value="PAS"/>
    <property type="match status" value="1"/>
</dbReference>
<dbReference type="InterPro" id="IPR013767">
    <property type="entry name" value="PAS_fold"/>
</dbReference>
<dbReference type="Gene3D" id="3.30.450.20">
    <property type="entry name" value="PAS domain"/>
    <property type="match status" value="2"/>
</dbReference>
<dbReference type="InterPro" id="IPR005467">
    <property type="entry name" value="His_kinase_dom"/>
</dbReference>
<keyword evidence="11 14" id="KW-1133">Transmembrane helix</keyword>
<dbReference type="InterPro" id="IPR003594">
    <property type="entry name" value="HATPase_dom"/>
</dbReference>
<evidence type="ECO:0000256" key="11">
    <source>
        <dbReference type="ARBA" id="ARBA00022989"/>
    </source>
</evidence>
<dbReference type="GO" id="GO:0005524">
    <property type="term" value="F:ATP binding"/>
    <property type="evidence" value="ECO:0007669"/>
    <property type="project" value="UniProtKB-KW"/>
</dbReference>
<dbReference type="PRINTS" id="PR00344">
    <property type="entry name" value="BCTRLSENSOR"/>
</dbReference>
<evidence type="ECO:0000256" key="1">
    <source>
        <dbReference type="ARBA" id="ARBA00000085"/>
    </source>
</evidence>
<name>A0ABW8ANI4_9ACTN</name>
<dbReference type="InterPro" id="IPR004358">
    <property type="entry name" value="Sig_transdc_His_kin-like_C"/>
</dbReference>
<keyword evidence="8" id="KW-0547">Nucleotide-binding</keyword>
<reference evidence="17 18" key="1">
    <citation type="submission" date="2024-10" db="EMBL/GenBank/DDBJ databases">
        <title>The Natural Products Discovery Center: Release of the First 8490 Sequenced Strains for Exploring Actinobacteria Biosynthetic Diversity.</title>
        <authorList>
            <person name="Kalkreuter E."/>
            <person name="Kautsar S.A."/>
            <person name="Yang D."/>
            <person name="Bader C.D."/>
            <person name="Teijaro C.N."/>
            <person name="Fluegel L."/>
            <person name="Davis C.M."/>
            <person name="Simpson J.R."/>
            <person name="Lauterbach L."/>
            <person name="Steele A.D."/>
            <person name="Gui C."/>
            <person name="Meng S."/>
            <person name="Li G."/>
            <person name="Viehrig K."/>
            <person name="Ye F."/>
            <person name="Su P."/>
            <person name="Kiefer A.F."/>
            <person name="Nichols A."/>
            <person name="Cepeda A.J."/>
            <person name="Yan W."/>
            <person name="Fan B."/>
            <person name="Jiang Y."/>
            <person name="Adhikari A."/>
            <person name="Zheng C.-J."/>
            <person name="Schuster L."/>
            <person name="Cowan T.M."/>
            <person name="Smanski M.J."/>
            <person name="Chevrette M.G."/>
            <person name="De Carvalho L.P.S."/>
            <person name="Shen B."/>
        </authorList>
    </citation>
    <scope>NUCLEOTIDE SEQUENCE [LARGE SCALE GENOMIC DNA]</scope>
    <source>
        <strain evidence="17 18">NPDC049639</strain>
    </source>
</reference>
<dbReference type="Pfam" id="PF17203">
    <property type="entry name" value="sCache_3_2"/>
    <property type="match status" value="1"/>
</dbReference>
<dbReference type="InterPro" id="IPR035965">
    <property type="entry name" value="PAS-like_dom_sf"/>
</dbReference>
<dbReference type="InterPro" id="IPR036890">
    <property type="entry name" value="HATPase_C_sf"/>
</dbReference>
<dbReference type="PANTHER" id="PTHR43547">
    <property type="entry name" value="TWO-COMPONENT HISTIDINE KINASE"/>
    <property type="match status" value="1"/>
</dbReference>
<dbReference type="SUPFAM" id="SSF55890">
    <property type="entry name" value="Sporulation response regulatory protein Spo0B"/>
    <property type="match status" value="1"/>
</dbReference>
<dbReference type="Gene3D" id="3.30.565.10">
    <property type="entry name" value="Histidine kinase-like ATPase, C-terminal domain"/>
    <property type="match status" value="1"/>
</dbReference>
<dbReference type="SUPFAM" id="SSF103190">
    <property type="entry name" value="Sensory domain-like"/>
    <property type="match status" value="1"/>
</dbReference>
<evidence type="ECO:0000256" key="4">
    <source>
        <dbReference type="ARBA" id="ARBA00022475"/>
    </source>
</evidence>